<accession>C7PWA4</accession>
<gene>
    <name evidence="1" type="ordered locus">Caci_4489</name>
</gene>
<reference evidence="1 2" key="1">
    <citation type="journal article" date="2009" name="Stand. Genomic Sci.">
        <title>Complete genome sequence of Catenulispora acidiphila type strain (ID 139908).</title>
        <authorList>
            <person name="Copeland A."/>
            <person name="Lapidus A."/>
            <person name="Glavina Del Rio T."/>
            <person name="Nolan M."/>
            <person name="Lucas S."/>
            <person name="Chen F."/>
            <person name="Tice H."/>
            <person name="Cheng J.F."/>
            <person name="Bruce D."/>
            <person name="Goodwin L."/>
            <person name="Pitluck S."/>
            <person name="Mikhailova N."/>
            <person name="Pati A."/>
            <person name="Ivanova N."/>
            <person name="Mavromatis K."/>
            <person name="Chen A."/>
            <person name="Palaniappan K."/>
            <person name="Chain P."/>
            <person name="Land M."/>
            <person name="Hauser L."/>
            <person name="Chang Y.J."/>
            <person name="Jeffries C.D."/>
            <person name="Chertkov O."/>
            <person name="Brettin T."/>
            <person name="Detter J.C."/>
            <person name="Han C."/>
            <person name="Ali Z."/>
            <person name="Tindall B.J."/>
            <person name="Goker M."/>
            <person name="Bristow J."/>
            <person name="Eisen J.A."/>
            <person name="Markowitz V."/>
            <person name="Hugenholtz P."/>
            <person name="Kyrpides N.C."/>
            <person name="Klenk H.P."/>
        </authorList>
    </citation>
    <scope>NUCLEOTIDE SEQUENCE [LARGE SCALE GENOMIC DNA]</scope>
    <source>
        <strain evidence="2">DSM 44928 / JCM 14897 / NBRC 102108 / NRRL B-24433 / ID139908</strain>
    </source>
</reference>
<dbReference type="AlphaFoldDB" id="C7PWA4"/>
<dbReference type="HOGENOM" id="CLU_3381172_0_0_11"/>
<evidence type="ECO:0000313" key="2">
    <source>
        <dbReference type="Proteomes" id="UP000000851"/>
    </source>
</evidence>
<dbReference type="Proteomes" id="UP000000851">
    <property type="component" value="Chromosome"/>
</dbReference>
<proteinExistence type="predicted"/>
<evidence type="ECO:0000313" key="1">
    <source>
        <dbReference type="EMBL" id="ACU73352.1"/>
    </source>
</evidence>
<dbReference type="EMBL" id="CP001700">
    <property type="protein sequence ID" value="ACU73352.1"/>
    <property type="molecule type" value="Genomic_DNA"/>
</dbReference>
<dbReference type="InParanoid" id="C7PWA4"/>
<dbReference type="KEGG" id="cai:Caci_4489"/>
<sequence>MGMVAARRRVVGGEVATGTLWLVPGRELAAATS</sequence>
<organism evidence="1 2">
    <name type="scientific">Catenulispora acidiphila (strain DSM 44928 / JCM 14897 / NBRC 102108 / NRRL B-24433 / ID139908)</name>
    <dbReference type="NCBI Taxonomy" id="479433"/>
    <lineage>
        <taxon>Bacteria</taxon>
        <taxon>Bacillati</taxon>
        <taxon>Actinomycetota</taxon>
        <taxon>Actinomycetes</taxon>
        <taxon>Catenulisporales</taxon>
        <taxon>Catenulisporaceae</taxon>
        <taxon>Catenulispora</taxon>
    </lineage>
</organism>
<name>C7PWA4_CATAD</name>
<protein>
    <submittedName>
        <fullName evidence="1">Uncharacterized protein</fullName>
    </submittedName>
</protein>
<keyword evidence="2" id="KW-1185">Reference proteome</keyword>